<dbReference type="AlphaFoldDB" id="Q83GC8"/>
<accession>Q83GC8</accession>
<evidence type="ECO:0000313" key="2">
    <source>
        <dbReference type="EMBL" id="AAO44476.1"/>
    </source>
</evidence>
<keyword evidence="1" id="KW-0175">Coiled coil</keyword>
<feature type="coiled-coil region" evidence="1">
    <location>
        <begin position="375"/>
        <end position="432"/>
    </location>
</feature>
<dbReference type="eggNOG" id="COG1196">
    <property type="taxonomic scope" value="Bacteria"/>
</dbReference>
<gene>
    <name evidence="2" type="ordered locus">TWT_379</name>
</gene>
<sequence length="453" mass="53366">MGVRGTPRARERRVLEHDDKVNPRTNERRIAWKYFLKKSARKSVWKNMCTQRLRVARDKGLKMLSDKWGFVDDARNVYLRSNGANVLIGNYPDGTPQEALIHYRRKYDAVRKRVEIILTRTLVLYAQPRQIEEQICGLEEEIASPKFLGDITVLRDKLTLARKNLEEAQRNLSEKQKKVYEDNYELVTKLEALVNEKNKNGAQRNREAKAILKKWYELEKPKHAGSLHKRMKVAKMELQKDLDNYFKDQRAKNDRVVQQKRSIIQKAKSIKRTTDAYARYKTLLNEWKSLPKVPRSQENELWQNFRTATAELVDRHEKSLIEIQEKQNAAFEEKVKLLEKGRSILSIDDCRKARREYLVLVDKWEKIGSVPKDKTKSLEDDLRKLDLAIRKKENEAWEKNDTERNLRSRLLLDQLEAKLLSLENSLKVETNTVNSEKIKNEIGKTKSFIDIIK</sequence>
<proteinExistence type="predicted"/>
<organism evidence="2 3">
    <name type="scientific">Tropheryma whipplei (strain Twist)</name>
    <name type="common">Whipple's bacillus</name>
    <dbReference type="NCBI Taxonomy" id="203267"/>
    <lineage>
        <taxon>Bacteria</taxon>
        <taxon>Bacillati</taxon>
        <taxon>Actinomycetota</taxon>
        <taxon>Actinomycetes</taxon>
        <taxon>Micrococcales</taxon>
        <taxon>Tropherymataceae</taxon>
        <taxon>Tropheryma</taxon>
    </lineage>
</organism>
<name>Q83GC8_TROWT</name>
<dbReference type="KEGG" id="twh:TWT_379"/>
<dbReference type="STRING" id="203267.TWT_379"/>
<evidence type="ECO:0000256" key="1">
    <source>
        <dbReference type="SAM" id="Coils"/>
    </source>
</evidence>
<evidence type="ECO:0000313" key="3">
    <source>
        <dbReference type="Proteomes" id="UP000002200"/>
    </source>
</evidence>
<dbReference type="HOGENOM" id="CLU_604010_0_0_11"/>
<reference evidence="2 3" key="1">
    <citation type="journal article" date="2003" name="Genome Res.">
        <title>Tropheryma whipplei twist: a human pathogenic Actinobacteria with a reduced genome.</title>
        <authorList>
            <person name="Raoult D."/>
            <person name="Ogata H."/>
            <person name="Audic S."/>
            <person name="Robert C."/>
            <person name="Suhre K."/>
            <person name="Drancourt M."/>
            <person name="Claverie J.-M."/>
        </authorList>
    </citation>
    <scope>NUCLEOTIDE SEQUENCE [LARGE SCALE GENOMIC DNA]</scope>
    <source>
        <strain evidence="2 3">Twist</strain>
    </source>
</reference>
<dbReference type="EMBL" id="AE014184">
    <property type="protein sequence ID" value="AAO44476.1"/>
    <property type="molecule type" value="Genomic_DNA"/>
</dbReference>
<keyword evidence="3" id="KW-1185">Reference proteome</keyword>
<dbReference type="Pfam" id="PF03993">
    <property type="entry name" value="DUF349"/>
    <property type="match status" value="2"/>
</dbReference>
<protein>
    <submittedName>
        <fullName evidence="2">Uncharacterized protein</fullName>
    </submittedName>
</protein>
<dbReference type="InterPro" id="IPR007139">
    <property type="entry name" value="DUF349"/>
</dbReference>
<dbReference type="Proteomes" id="UP000002200">
    <property type="component" value="Chromosome"/>
</dbReference>
<feature type="coiled-coil region" evidence="1">
    <location>
        <begin position="151"/>
        <end position="182"/>
    </location>
</feature>